<dbReference type="Gene3D" id="3.40.50.1980">
    <property type="entry name" value="Nitrogenase molybdenum iron protein domain"/>
    <property type="match status" value="2"/>
</dbReference>
<gene>
    <name evidence="2" type="ORF">GPA24_15475</name>
</gene>
<dbReference type="PANTHER" id="PTHR30535">
    <property type="entry name" value="VITAMIN B12-BINDING PROTEIN"/>
    <property type="match status" value="1"/>
</dbReference>
<dbReference type="CDD" id="cd01147">
    <property type="entry name" value="HemV-2"/>
    <property type="match status" value="1"/>
</dbReference>
<evidence type="ECO:0000259" key="1">
    <source>
        <dbReference type="PROSITE" id="PS50983"/>
    </source>
</evidence>
<evidence type="ECO:0000313" key="3">
    <source>
        <dbReference type="Proteomes" id="UP000633943"/>
    </source>
</evidence>
<dbReference type="InterPro" id="IPR050902">
    <property type="entry name" value="ABC_Transporter_SBP"/>
</dbReference>
<name>A0ABX1NZJ1_9RHOO</name>
<dbReference type="RefSeq" id="WP_169203464.1">
    <property type="nucleotide sequence ID" value="NZ_CP059467.1"/>
</dbReference>
<feature type="domain" description="Fe/B12 periplasmic-binding" evidence="1">
    <location>
        <begin position="47"/>
        <end position="314"/>
    </location>
</feature>
<dbReference type="Gene3D" id="1.20.58.2180">
    <property type="match status" value="1"/>
</dbReference>
<dbReference type="EMBL" id="WTVP01000051">
    <property type="protein sequence ID" value="NMG16910.1"/>
    <property type="molecule type" value="Genomic_DNA"/>
</dbReference>
<dbReference type="PANTHER" id="PTHR30535:SF34">
    <property type="entry name" value="MOLYBDATE-BINDING PROTEIN MOLA"/>
    <property type="match status" value="1"/>
</dbReference>
<sequence>MKRRDLLRALAIAPWLALVPAGARAKAGVGSTIAAAYGTLPPPQAIRRVFAAGAPASVLLSVLAPEKLIGWPFKVSEEARAWLAPVVRALPQVGRLAGRGSTASNEALLQMKPDVILDVGTVDATYLSAMQRVAEQTGLPCLLVQGRMADHPAQLREVGRLLGVAARGERLAAWAEETLALAERARNEVPPGARPRVYYGRGGDGLETGLDGSINMEAIEIAGGRNVAAESGRGGLTKVSPEQILAWDPEVIVTQDREFARGVLADPLWRPVAAVRARRVHLAPSLPFGWLDGPPGVNRLVGVRWLIERLHPGRAGGEAALQTAARDFYRLFYGMEPDGAGLSAMIGGPA</sequence>
<organism evidence="2 3">
    <name type="scientific">Aromatoleum bremense</name>
    <dbReference type="NCBI Taxonomy" id="76115"/>
    <lineage>
        <taxon>Bacteria</taxon>
        <taxon>Pseudomonadati</taxon>
        <taxon>Pseudomonadota</taxon>
        <taxon>Betaproteobacteria</taxon>
        <taxon>Rhodocyclales</taxon>
        <taxon>Rhodocyclaceae</taxon>
        <taxon>Aromatoleum</taxon>
    </lineage>
</organism>
<evidence type="ECO:0000313" key="2">
    <source>
        <dbReference type="EMBL" id="NMG16910.1"/>
    </source>
</evidence>
<dbReference type="PROSITE" id="PS50983">
    <property type="entry name" value="FE_B12_PBP"/>
    <property type="match status" value="1"/>
</dbReference>
<reference evidence="2 3" key="1">
    <citation type="submission" date="2019-12" db="EMBL/GenBank/DDBJ databases">
        <title>Comparative genomics gives insights into the taxonomy of the Azoarcus-Aromatoleum group and reveals separate origins of nif in the plant-associated Azoarcus and non-plant-associated Aromatoleum sub-groups.</title>
        <authorList>
            <person name="Lafos M."/>
            <person name="Maluk M."/>
            <person name="Batista M."/>
            <person name="Junghare M."/>
            <person name="Carmona M."/>
            <person name="Faoro H."/>
            <person name="Cruz L.M."/>
            <person name="Battistoni F."/>
            <person name="De Souza E."/>
            <person name="Pedrosa F."/>
            <person name="Chen W.-M."/>
            <person name="Poole P.S."/>
            <person name="Dixon R.A."/>
            <person name="James E.K."/>
        </authorList>
    </citation>
    <scope>NUCLEOTIDE SEQUENCE [LARGE SCALE GENOMIC DNA]</scope>
    <source>
        <strain evidence="2 3">PbN1</strain>
    </source>
</reference>
<accession>A0ABX1NZJ1</accession>
<dbReference type="Pfam" id="PF01497">
    <property type="entry name" value="Peripla_BP_2"/>
    <property type="match status" value="1"/>
</dbReference>
<proteinExistence type="predicted"/>
<keyword evidence="3" id="KW-1185">Reference proteome</keyword>
<protein>
    <submittedName>
        <fullName evidence="2">ABC transporter substrate-binding protein</fullName>
    </submittedName>
</protein>
<comment type="caution">
    <text evidence="2">The sequence shown here is derived from an EMBL/GenBank/DDBJ whole genome shotgun (WGS) entry which is preliminary data.</text>
</comment>
<dbReference type="InterPro" id="IPR002491">
    <property type="entry name" value="ABC_transptr_periplasmic_BD"/>
</dbReference>
<dbReference type="SUPFAM" id="SSF53807">
    <property type="entry name" value="Helical backbone' metal receptor"/>
    <property type="match status" value="1"/>
</dbReference>
<dbReference type="Proteomes" id="UP000633943">
    <property type="component" value="Unassembled WGS sequence"/>
</dbReference>